<comment type="caution">
    <text evidence="2">The sequence shown here is derived from an EMBL/GenBank/DDBJ whole genome shotgun (WGS) entry which is preliminary data.</text>
</comment>
<dbReference type="PANTHER" id="PTHR13847">
    <property type="entry name" value="SARCOSINE DEHYDROGENASE-RELATED"/>
    <property type="match status" value="1"/>
</dbReference>
<accession>A0A4Z1I664</accession>
<dbReference type="AlphaFoldDB" id="A0A4Z1I664"/>
<dbReference type="Gene3D" id="3.50.50.60">
    <property type="entry name" value="FAD/NAD(P)-binding domain"/>
    <property type="match status" value="2"/>
</dbReference>
<dbReference type="PANTHER" id="PTHR13847:SF150">
    <property type="entry name" value="OXIDOREDUCTASE TDA3-RELATED"/>
    <property type="match status" value="1"/>
</dbReference>
<organism evidence="2 3">
    <name type="scientific">Botryotinia convoluta</name>
    <dbReference type="NCBI Taxonomy" id="54673"/>
    <lineage>
        <taxon>Eukaryota</taxon>
        <taxon>Fungi</taxon>
        <taxon>Dikarya</taxon>
        <taxon>Ascomycota</taxon>
        <taxon>Pezizomycotina</taxon>
        <taxon>Leotiomycetes</taxon>
        <taxon>Helotiales</taxon>
        <taxon>Sclerotiniaceae</taxon>
        <taxon>Botryotinia</taxon>
    </lineage>
</organism>
<dbReference type="Pfam" id="PF01266">
    <property type="entry name" value="DAO"/>
    <property type="match status" value="1"/>
</dbReference>
<evidence type="ECO:0000259" key="1">
    <source>
        <dbReference type="Pfam" id="PF01266"/>
    </source>
</evidence>
<feature type="domain" description="FAD dependent oxidoreductase" evidence="1">
    <location>
        <begin position="11"/>
        <end position="381"/>
    </location>
</feature>
<dbReference type="InterPro" id="IPR006076">
    <property type="entry name" value="FAD-dep_OxRdtase"/>
</dbReference>
<dbReference type="GO" id="GO:0042147">
    <property type="term" value="P:retrograde transport, endosome to Golgi"/>
    <property type="evidence" value="ECO:0007669"/>
    <property type="project" value="TreeGrafter"/>
</dbReference>
<dbReference type="EMBL" id="PQXN01000071">
    <property type="protein sequence ID" value="TGO56956.1"/>
    <property type="molecule type" value="Genomic_DNA"/>
</dbReference>
<evidence type="ECO:0000313" key="2">
    <source>
        <dbReference type="EMBL" id="TGO56956.1"/>
    </source>
</evidence>
<evidence type="ECO:0000313" key="3">
    <source>
        <dbReference type="Proteomes" id="UP000297527"/>
    </source>
</evidence>
<dbReference type="OrthoDB" id="498204at2759"/>
<gene>
    <name evidence="2" type="ORF">BCON_0071g00100</name>
</gene>
<protein>
    <recommendedName>
        <fullName evidence="1">FAD dependent oxidoreductase domain-containing protein</fullName>
    </recommendedName>
</protein>
<dbReference type="GO" id="GO:0005829">
    <property type="term" value="C:cytosol"/>
    <property type="evidence" value="ECO:0007669"/>
    <property type="project" value="GOC"/>
</dbReference>
<reference evidence="2 3" key="1">
    <citation type="submission" date="2017-12" db="EMBL/GenBank/DDBJ databases">
        <title>Comparative genomics of Botrytis spp.</title>
        <authorList>
            <person name="Valero-Jimenez C.A."/>
            <person name="Tapia P."/>
            <person name="Veloso J."/>
            <person name="Silva-Moreno E."/>
            <person name="Staats M."/>
            <person name="Valdes J.H."/>
            <person name="Van Kan J.A.L."/>
        </authorList>
    </citation>
    <scope>NUCLEOTIDE SEQUENCE [LARGE SCALE GENOMIC DNA]</scope>
    <source>
        <strain evidence="2 3">MUCL11595</strain>
    </source>
</reference>
<dbReference type="Proteomes" id="UP000297527">
    <property type="component" value="Unassembled WGS sequence"/>
</dbReference>
<dbReference type="InterPro" id="IPR036188">
    <property type="entry name" value="FAD/NAD-bd_sf"/>
</dbReference>
<name>A0A4Z1I664_9HELO</name>
<sequence>MGDIGQDTKNIVIIGGGIIGVSTAYWLTEHRLYDPTIHVITILEATEIAGGSSGKLEVSDTGFELHARKCNGLLASWATPSCLAPLSFKLHTELAEKYKGTLCWGYRRLRCADVAFDTRNNTSANESIDRFETLKWINRSGIKEFSEIGKPDDTAQVHPKSLTNYLLNLAQAKGVKVIMAPATSINYSSNKKAVHSVEYNEHGIKRQIHATDTIIAAGPWSSKLLPRIPVYGVRSHSILMKPSISLSPCVLFPIFDPPISKESPEYKEQDSMQWKDKETIIDNIEIYPRPGPPFDTEEIVYVCGPSDYPPLPESTNKVLVDPNMIVGIRNAASTISPEIDNEGEAVGPIVGGVPGVTGLWIATGNDEWGVQNSQGTGKILAGMVMRDELEDVDVKALDPRNFFKE</sequence>
<keyword evidence="3" id="KW-1185">Reference proteome</keyword>
<proteinExistence type="predicted"/>
<dbReference type="SUPFAM" id="SSF51905">
    <property type="entry name" value="FAD/NAD(P)-binding domain"/>
    <property type="match status" value="1"/>
</dbReference>
<dbReference type="GO" id="GO:0005770">
    <property type="term" value="C:late endosome"/>
    <property type="evidence" value="ECO:0007669"/>
    <property type="project" value="TreeGrafter"/>
</dbReference>
<dbReference type="Gene3D" id="3.30.9.10">
    <property type="entry name" value="D-Amino Acid Oxidase, subunit A, domain 2"/>
    <property type="match status" value="1"/>
</dbReference>